<reference evidence="1" key="1">
    <citation type="submission" date="2014-09" db="EMBL/GenBank/DDBJ databases">
        <authorList>
            <person name="Magalhaes I.L.F."/>
            <person name="Oliveira U."/>
            <person name="Santos F.R."/>
            <person name="Vidigal T.H.D.A."/>
            <person name="Brescovit A.D."/>
            <person name="Santos A.J."/>
        </authorList>
    </citation>
    <scope>NUCLEOTIDE SEQUENCE</scope>
    <source>
        <tissue evidence="1">Shoot tissue taken approximately 20 cm above the soil surface</tissue>
    </source>
</reference>
<protein>
    <submittedName>
        <fullName evidence="1">Uncharacterized protein</fullName>
    </submittedName>
</protein>
<organism evidence="1">
    <name type="scientific">Arundo donax</name>
    <name type="common">Giant reed</name>
    <name type="synonym">Donax arundinaceus</name>
    <dbReference type="NCBI Taxonomy" id="35708"/>
    <lineage>
        <taxon>Eukaryota</taxon>
        <taxon>Viridiplantae</taxon>
        <taxon>Streptophyta</taxon>
        <taxon>Embryophyta</taxon>
        <taxon>Tracheophyta</taxon>
        <taxon>Spermatophyta</taxon>
        <taxon>Magnoliopsida</taxon>
        <taxon>Liliopsida</taxon>
        <taxon>Poales</taxon>
        <taxon>Poaceae</taxon>
        <taxon>PACMAD clade</taxon>
        <taxon>Arundinoideae</taxon>
        <taxon>Arundineae</taxon>
        <taxon>Arundo</taxon>
    </lineage>
</organism>
<sequence length="29" mass="3203">MICTIVENTASSPSLLCHEGRTRKAACFY</sequence>
<proteinExistence type="predicted"/>
<dbReference type="EMBL" id="GBRH01165934">
    <property type="protein sequence ID" value="JAE31962.1"/>
    <property type="molecule type" value="Transcribed_RNA"/>
</dbReference>
<dbReference type="AlphaFoldDB" id="A0A0A9H5C7"/>
<evidence type="ECO:0000313" key="1">
    <source>
        <dbReference type="EMBL" id="JAE31962.1"/>
    </source>
</evidence>
<name>A0A0A9H5C7_ARUDO</name>
<accession>A0A0A9H5C7</accession>
<reference evidence="1" key="2">
    <citation type="journal article" date="2015" name="Data Brief">
        <title>Shoot transcriptome of the giant reed, Arundo donax.</title>
        <authorList>
            <person name="Barrero R.A."/>
            <person name="Guerrero F.D."/>
            <person name="Moolhuijzen P."/>
            <person name="Goolsby J.A."/>
            <person name="Tidwell J."/>
            <person name="Bellgard S.E."/>
            <person name="Bellgard M.I."/>
        </authorList>
    </citation>
    <scope>NUCLEOTIDE SEQUENCE</scope>
    <source>
        <tissue evidence="1">Shoot tissue taken approximately 20 cm above the soil surface</tissue>
    </source>
</reference>